<dbReference type="EMBL" id="FOJM01000019">
    <property type="protein sequence ID" value="SFA58515.1"/>
    <property type="molecule type" value="Genomic_DNA"/>
</dbReference>
<sequence length="141" mass="16725">MEKTHFLEILKNTYPNEIVKITELDDKKIQIDLIDELEKRRFIKELRNFILGISQTNDALLLSLKAKNFKFEFSVFGKIYEFNHNDSDYRVEVGLITYIVTINGITKTFERLGFEKSDHFKDIAGYIAVIQIHRYQFLELN</sequence>
<dbReference type="AlphaFoldDB" id="A0A1I0U389"/>
<evidence type="ECO:0000313" key="2">
    <source>
        <dbReference type="Proteomes" id="UP000198836"/>
    </source>
</evidence>
<dbReference type="STRING" id="332999.SAMN04488511_11982"/>
<organism evidence="1 2">
    <name type="scientific">Pedobacter suwonensis</name>
    <dbReference type="NCBI Taxonomy" id="332999"/>
    <lineage>
        <taxon>Bacteria</taxon>
        <taxon>Pseudomonadati</taxon>
        <taxon>Bacteroidota</taxon>
        <taxon>Sphingobacteriia</taxon>
        <taxon>Sphingobacteriales</taxon>
        <taxon>Sphingobacteriaceae</taxon>
        <taxon>Pedobacter</taxon>
    </lineage>
</organism>
<dbReference type="RefSeq" id="WP_090987134.1">
    <property type="nucleotide sequence ID" value="NZ_FOJM01000019.1"/>
</dbReference>
<reference evidence="2" key="1">
    <citation type="submission" date="2016-10" db="EMBL/GenBank/DDBJ databases">
        <authorList>
            <person name="Varghese N."/>
            <person name="Submissions S."/>
        </authorList>
    </citation>
    <scope>NUCLEOTIDE SEQUENCE [LARGE SCALE GENOMIC DNA]</scope>
    <source>
        <strain evidence="2">DSM 18130</strain>
    </source>
</reference>
<accession>A0A1I0U389</accession>
<gene>
    <name evidence="1" type="ORF">SAMN04488511_11982</name>
</gene>
<keyword evidence="2" id="KW-1185">Reference proteome</keyword>
<dbReference type="Proteomes" id="UP000198836">
    <property type="component" value="Unassembled WGS sequence"/>
</dbReference>
<protein>
    <submittedName>
        <fullName evidence="1">Uncharacterized protein</fullName>
    </submittedName>
</protein>
<evidence type="ECO:0000313" key="1">
    <source>
        <dbReference type="EMBL" id="SFA58515.1"/>
    </source>
</evidence>
<proteinExistence type="predicted"/>
<name>A0A1I0U389_9SPHI</name>